<dbReference type="Proteomes" id="UP000077684">
    <property type="component" value="Unassembled WGS sequence"/>
</dbReference>
<evidence type="ECO:0000256" key="1">
    <source>
        <dbReference type="SAM" id="MobiDB-lite"/>
    </source>
</evidence>
<feature type="compositionally biased region" description="Basic residues" evidence="1">
    <location>
        <begin position="102"/>
        <end position="111"/>
    </location>
</feature>
<dbReference type="AlphaFoldDB" id="A0A8X7MP47"/>
<feature type="compositionally biased region" description="Basic residues" evidence="1">
    <location>
        <begin position="1"/>
        <end position="16"/>
    </location>
</feature>
<evidence type="ECO:0000313" key="2">
    <source>
        <dbReference type="EMBL" id="KAE8242413.1"/>
    </source>
</evidence>
<feature type="compositionally biased region" description="Basic and acidic residues" evidence="1">
    <location>
        <begin position="22"/>
        <end position="32"/>
    </location>
</feature>
<reference evidence="2" key="2">
    <citation type="journal article" date="2019" name="IMA Fungus">
        <title>Genome sequencing and comparison of five Tilletia species to identify candidate genes for the detection of regulated species infecting wheat.</title>
        <authorList>
            <person name="Nguyen H.D.T."/>
            <person name="Sultana T."/>
            <person name="Kesanakurti P."/>
            <person name="Hambleton S."/>
        </authorList>
    </citation>
    <scope>NUCLEOTIDE SEQUENCE</scope>
    <source>
        <strain evidence="2">DAOMC 236426</strain>
    </source>
</reference>
<keyword evidence="3" id="KW-1185">Reference proteome</keyword>
<sequence length="356" mass="39515">MPKKGKQKKQYARARGHTPIAADEHHSRDLSHPYRGVDSLRRMTIDGVRGVPVGRAIWLPSWETFDHFDNPAKRAELEKRLAQKEAGASSAGRQLDQDAIPSHRRSRNTNARKIRDQRIKWALTTTIRIGPQPRLIVAGVNRYKDLFSRSITQKIFDLLDICEGNPPLFPSREVRPTEPLSKFALNIEACITFAPDTEDVGTPMDHCGPMLGVELEQGRELWFAPLNHRPIELQPLQNQHVLLRVIAGLMYLAVLSRQQTVSLYPPRVQNRALNLGLKMLSFFVRAMHRVYTPDIHYDPDDEDSPDDEDEPDEPVVDPDEDDEQDVLGQLRAGHGGDGGGGGGGGDGGGDGGGGGD</sequence>
<feature type="compositionally biased region" description="Gly residues" evidence="1">
    <location>
        <begin position="333"/>
        <end position="356"/>
    </location>
</feature>
<proteinExistence type="predicted"/>
<dbReference type="EMBL" id="LWDE02001095">
    <property type="protein sequence ID" value="KAE8242413.1"/>
    <property type="molecule type" value="Genomic_DNA"/>
</dbReference>
<evidence type="ECO:0000313" key="3">
    <source>
        <dbReference type="Proteomes" id="UP000077684"/>
    </source>
</evidence>
<feature type="region of interest" description="Disordered" evidence="1">
    <location>
        <begin position="1"/>
        <end position="33"/>
    </location>
</feature>
<gene>
    <name evidence="2" type="ORF">A4X06_0g6927</name>
</gene>
<protein>
    <submittedName>
        <fullName evidence="2">Uncharacterized protein</fullName>
    </submittedName>
</protein>
<organism evidence="2 3">
    <name type="scientific">Tilletia controversa</name>
    <name type="common">dwarf bunt fungus</name>
    <dbReference type="NCBI Taxonomy" id="13291"/>
    <lineage>
        <taxon>Eukaryota</taxon>
        <taxon>Fungi</taxon>
        <taxon>Dikarya</taxon>
        <taxon>Basidiomycota</taxon>
        <taxon>Ustilaginomycotina</taxon>
        <taxon>Exobasidiomycetes</taxon>
        <taxon>Tilletiales</taxon>
        <taxon>Tilletiaceae</taxon>
        <taxon>Tilletia</taxon>
    </lineage>
</organism>
<comment type="caution">
    <text evidence="2">The sequence shown here is derived from an EMBL/GenBank/DDBJ whole genome shotgun (WGS) entry which is preliminary data.</text>
</comment>
<feature type="region of interest" description="Disordered" evidence="1">
    <location>
        <begin position="294"/>
        <end position="356"/>
    </location>
</feature>
<accession>A0A8X7MP47</accession>
<feature type="region of interest" description="Disordered" evidence="1">
    <location>
        <begin position="81"/>
        <end position="111"/>
    </location>
</feature>
<feature type="compositionally biased region" description="Acidic residues" evidence="1">
    <location>
        <begin position="299"/>
        <end position="325"/>
    </location>
</feature>
<name>A0A8X7MP47_9BASI</name>
<reference evidence="2" key="1">
    <citation type="submission" date="2016-04" db="EMBL/GenBank/DDBJ databases">
        <authorList>
            <person name="Nguyen H.D."/>
            <person name="Samba Siva P."/>
            <person name="Cullis J."/>
            <person name="Levesque C.A."/>
            <person name="Hambleton S."/>
        </authorList>
    </citation>
    <scope>NUCLEOTIDE SEQUENCE</scope>
    <source>
        <strain evidence="2">DAOMC 236426</strain>
    </source>
</reference>